<reference evidence="4 5" key="1">
    <citation type="journal article" date="2016" name="Int. J. Syst. Evol. Microbiol.">
        <title>Acidipila dinghuensis sp. nov., an acidobacterium isolated from forest soil.</title>
        <authorList>
            <person name="Jiang Y.W."/>
            <person name="Wang J."/>
            <person name="Chen M.H."/>
            <person name="Lv Y.Y."/>
            <person name="Qiu L.H."/>
        </authorList>
    </citation>
    <scope>NUCLEOTIDE SEQUENCE [LARGE SCALE GENOMIC DNA]</scope>
    <source>
        <strain evidence="4 5">DHOF10</strain>
    </source>
</reference>
<dbReference type="SUPFAM" id="SSF53807">
    <property type="entry name" value="Helical backbone' metal receptor"/>
    <property type="match status" value="1"/>
</dbReference>
<proteinExistence type="predicted"/>
<evidence type="ECO:0000313" key="5">
    <source>
        <dbReference type="Proteomes" id="UP000290253"/>
    </source>
</evidence>
<gene>
    <name evidence="4" type="ORF">ESZ00_07270</name>
</gene>
<organism evidence="4 5">
    <name type="scientific">Silvibacterium dinghuense</name>
    <dbReference type="NCBI Taxonomy" id="1560006"/>
    <lineage>
        <taxon>Bacteria</taxon>
        <taxon>Pseudomonadati</taxon>
        <taxon>Acidobacteriota</taxon>
        <taxon>Terriglobia</taxon>
        <taxon>Terriglobales</taxon>
        <taxon>Acidobacteriaceae</taxon>
        <taxon>Silvibacterium</taxon>
    </lineage>
</organism>
<feature type="signal peptide" evidence="2">
    <location>
        <begin position="1"/>
        <end position="28"/>
    </location>
</feature>
<keyword evidence="1 2" id="KW-0732">Signal</keyword>
<comment type="caution">
    <text evidence="4">The sequence shown here is derived from an EMBL/GenBank/DDBJ whole genome shotgun (WGS) entry which is preliminary data.</text>
</comment>
<dbReference type="Pfam" id="PF01497">
    <property type="entry name" value="Peripla_BP_2"/>
    <property type="match status" value="1"/>
</dbReference>
<name>A0A4Q1SJ58_9BACT</name>
<evidence type="ECO:0000259" key="3">
    <source>
        <dbReference type="PROSITE" id="PS50983"/>
    </source>
</evidence>
<keyword evidence="5" id="KW-1185">Reference proteome</keyword>
<dbReference type="PANTHER" id="PTHR30535">
    <property type="entry name" value="VITAMIN B12-BINDING PROTEIN"/>
    <property type="match status" value="1"/>
</dbReference>
<dbReference type="Gene3D" id="3.40.50.1980">
    <property type="entry name" value="Nitrogenase molybdenum iron protein domain"/>
    <property type="match status" value="2"/>
</dbReference>
<dbReference type="PANTHER" id="PTHR30535:SF34">
    <property type="entry name" value="MOLYBDATE-BINDING PROTEIN MOLA"/>
    <property type="match status" value="1"/>
</dbReference>
<evidence type="ECO:0000313" key="4">
    <source>
        <dbReference type="EMBL" id="RXS97668.1"/>
    </source>
</evidence>
<sequence length="302" mass="32516">MMLPFLRMRFRIFFCIVLLLLCAGMATAQTPSQAKPQRIVSTSPSITETLFALGVGNRVVGVSQFCNYPPEVQKLPRVGGYVHPNLEAIARLAPDLVVLERSSNELTGRLDTLHIASLVVPHDTLEDIYTETSLIGKAVGAPDRAAGLIAQMKGQLGAIQSKAKATPSPRVLVIVDRQQGTLNNIIAVGPNNYVNQILEIAGGANVLAQAGTPQYPRISLETVLRENPDVIIDLSGTQQTEEARRTSRLATLALWNQNRNLKAVQSGHVYAGTTDSLVVPGPRTPLAAQRLFDFVHGIGGSD</sequence>
<dbReference type="PROSITE" id="PS50983">
    <property type="entry name" value="FE_B12_PBP"/>
    <property type="match status" value="1"/>
</dbReference>
<dbReference type="Proteomes" id="UP000290253">
    <property type="component" value="Unassembled WGS sequence"/>
</dbReference>
<accession>A0A4Q1SJ58</accession>
<dbReference type="EMBL" id="SDMK01000001">
    <property type="protein sequence ID" value="RXS97668.1"/>
    <property type="molecule type" value="Genomic_DNA"/>
</dbReference>
<protein>
    <recommendedName>
        <fullName evidence="3">Fe/B12 periplasmic-binding domain-containing protein</fullName>
    </recommendedName>
</protein>
<dbReference type="GO" id="GO:0071281">
    <property type="term" value="P:cellular response to iron ion"/>
    <property type="evidence" value="ECO:0007669"/>
    <property type="project" value="TreeGrafter"/>
</dbReference>
<evidence type="ECO:0000256" key="1">
    <source>
        <dbReference type="ARBA" id="ARBA00022729"/>
    </source>
</evidence>
<dbReference type="InterPro" id="IPR054828">
    <property type="entry name" value="Vit_B12_bind_prot"/>
</dbReference>
<dbReference type="InterPro" id="IPR002491">
    <property type="entry name" value="ABC_transptr_periplasmic_BD"/>
</dbReference>
<dbReference type="OrthoDB" id="9816357at2"/>
<dbReference type="AlphaFoldDB" id="A0A4Q1SJ58"/>
<feature type="chain" id="PRO_5020699985" description="Fe/B12 periplasmic-binding domain-containing protein" evidence="2">
    <location>
        <begin position="29"/>
        <end position="302"/>
    </location>
</feature>
<evidence type="ECO:0000256" key="2">
    <source>
        <dbReference type="SAM" id="SignalP"/>
    </source>
</evidence>
<dbReference type="NCBIfam" id="NF038402">
    <property type="entry name" value="TroA_like"/>
    <property type="match status" value="1"/>
</dbReference>
<dbReference type="InterPro" id="IPR050902">
    <property type="entry name" value="ABC_Transporter_SBP"/>
</dbReference>
<feature type="domain" description="Fe/B12 periplasmic-binding" evidence="3">
    <location>
        <begin position="38"/>
        <end position="302"/>
    </location>
</feature>